<evidence type="ECO:0000256" key="1">
    <source>
        <dbReference type="ARBA" id="ARBA00009254"/>
    </source>
</evidence>
<dbReference type="GO" id="GO:0003735">
    <property type="term" value="F:structural constituent of ribosome"/>
    <property type="evidence" value="ECO:0007669"/>
    <property type="project" value="InterPro"/>
</dbReference>
<evidence type="ECO:0000313" key="7">
    <source>
        <dbReference type="Proteomes" id="UP000176608"/>
    </source>
</evidence>
<dbReference type="InterPro" id="IPR001854">
    <property type="entry name" value="Ribosomal_uL29"/>
</dbReference>
<dbReference type="SUPFAM" id="SSF46561">
    <property type="entry name" value="Ribosomal protein L29 (L29p)"/>
    <property type="match status" value="1"/>
</dbReference>
<comment type="caution">
    <text evidence="6">The sequence shown here is derived from an EMBL/GenBank/DDBJ whole genome shotgun (WGS) entry which is preliminary data.</text>
</comment>
<evidence type="ECO:0000313" key="6">
    <source>
        <dbReference type="EMBL" id="OGC47261.1"/>
    </source>
</evidence>
<dbReference type="STRING" id="1802617.A2886_01265"/>
<dbReference type="HAMAP" id="MF_00374">
    <property type="entry name" value="Ribosomal_uL29"/>
    <property type="match status" value="1"/>
</dbReference>
<gene>
    <name evidence="5" type="primary">rpmC</name>
    <name evidence="6" type="ORF">A2886_01265</name>
</gene>
<comment type="similarity">
    <text evidence="1 5">Belongs to the universal ribosomal protein uL29 family.</text>
</comment>
<name>A0A1F4UQK4_UNCKA</name>
<dbReference type="GO" id="GO:0006412">
    <property type="term" value="P:translation"/>
    <property type="evidence" value="ECO:0007669"/>
    <property type="project" value="UniProtKB-UniRule"/>
</dbReference>
<dbReference type="Proteomes" id="UP000176608">
    <property type="component" value="Unassembled WGS sequence"/>
</dbReference>
<proteinExistence type="inferred from homology"/>
<dbReference type="AlphaFoldDB" id="A0A1F4UQK4"/>
<keyword evidence="2 5" id="KW-0689">Ribosomal protein</keyword>
<protein>
    <recommendedName>
        <fullName evidence="4 5">Large ribosomal subunit protein uL29</fullName>
    </recommendedName>
</protein>
<dbReference type="GO" id="GO:1990904">
    <property type="term" value="C:ribonucleoprotein complex"/>
    <property type="evidence" value="ECO:0007669"/>
    <property type="project" value="UniProtKB-KW"/>
</dbReference>
<sequence length="66" mass="7605">MKKLEIKEKTEKDLTDMLKKAKDVVEKTISEIFQGKSKDTSKVKKVRRELARIQTALNKKGTKENA</sequence>
<dbReference type="EMBL" id="MEVA01000016">
    <property type="protein sequence ID" value="OGC47261.1"/>
    <property type="molecule type" value="Genomic_DNA"/>
</dbReference>
<dbReference type="InterPro" id="IPR036049">
    <property type="entry name" value="Ribosomal_uL29_sf"/>
</dbReference>
<keyword evidence="3 5" id="KW-0687">Ribonucleoprotein</keyword>
<organism evidence="6 7">
    <name type="scientific">candidate division WWE3 bacterium RIFCSPHIGHO2_01_FULL_42_13</name>
    <dbReference type="NCBI Taxonomy" id="1802617"/>
    <lineage>
        <taxon>Bacteria</taxon>
        <taxon>Katanobacteria</taxon>
    </lineage>
</organism>
<evidence type="ECO:0000256" key="2">
    <source>
        <dbReference type="ARBA" id="ARBA00022980"/>
    </source>
</evidence>
<accession>A0A1F4UQK4</accession>
<evidence type="ECO:0000256" key="4">
    <source>
        <dbReference type="ARBA" id="ARBA00035204"/>
    </source>
</evidence>
<dbReference type="Gene3D" id="1.10.287.310">
    <property type="match status" value="1"/>
</dbReference>
<evidence type="ECO:0000256" key="5">
    <source>
        <dbReference type="HAMAP-Rule" id="MF_00374"/>
    </source>
</evidence>
<dbReference type="GO" id="GO:0005840">
    <property type="term" value="C:ribosome"/>
    <property type="evidence" value="ECO:0007669"/>
    <property type="project" value="UniProtKB-KW"/>
</dbReference>
<reference evidence="6 7" key="1">
    <citation type="journal article" date="2016" name="Nat. Commun.">
        <title>Thousands of microbial genomes shed light on interconnected biogeochemical processes in an aquifer system.</title>
        <authorList>
            <person name="Anantharaman K."/>
            <person name="Brown C.T."/>
            <person name="Hug L.A."/>
            <person name="Sharon I."/>
            <person name="Castelle C.J."/>
            <person name="Probst A.J."/>
            <person name="Thomas B.C."/>
            <person name="Singh A."/>
            <person name="Wilkins M.J."/>
            <person name="Karaoz U."/>
            <person name="Brodie E.L."/>
            <person name="Williams K.H."/>
            <person name="Hubbard S.S."/>
            <person name="Banfield J.F."/>
        </authorList>
    </citation>
    <scope>NUCLEOTIDE SEQUENCE [LARGE SCALE GENOMIC DNA]</scope>
</reference>
<evidence type="ECO:0000256" key="3">
    <source>
        <dbReference type="ARBA" id="ARBA00023274"/>
    </source>
</evidence>